<feature type="transmembrane region" description="Helical" evidence="8">
    <location>
        <begin position="131"/>
        <end position="153"/>
    </location>
</feature>
<keyword evidence="4 8" id="KW-0812">Transmembrane</keyword>
<evidence type="ECO:0000256" key="4">
    <source>
        <dbReference type="ARBA" id="ARBA00022692"/>
    </source>
</evidence>
<keyword evidence="5 8" id="KW-1133">Transmembrane helix</keyword>
<evidence type="ECO:0000313" key="10">
    <source>
        <dbReference type="Proteomes" id="UP000256862"/>
    </source>
</evidence>
<reference evidence="9 10" key="1">
    <citation type="submission" date="2018-01" db="EMBL/GenBank/DDBJ databases">
        <authorList>
            <person name="Clerissi C."/>
        </authorList>
    </citation>
    <scope>NUCLEOTIDE SEQUENCE [LARGE SCALE GENOMIC DNA]</scope>
    <source>
        <strain evidence="9">Cupriavidus oxalaticus LMG 2235</strain>
    </source>
</reference>
<keyword evidence="3" id="KW-0813">Transport</keyword>
<feature type="transmembrane region" description="Helical" evidence="8">
    <location>
        <begin position="20"/>
        <end position="40"/>
    </location>
</feature>
<comment type="subcellular location">
    <subcellularLocation>
        <location evidence="1">Membrane</location>
        <topology evidence="1">Multi-pass membrane protein</topology>
    </subcellularLocation>
</comment>
<feature type="compositionally biased region" description="Low complexity" evidence="7">
    <location>
        <begin position="267"/>
        <end position="284"/>
    </location>
</feature>
<feature type="compositionally biased region" description="Basic and acidic residues" evidence="7">
    <location>
        <begin position="349"/>
        <end position="371"/>
    </location>
</feature>
<keyword evidence="6 8" id="KW-0472">Membrane</keyword>
<dbReference type="Pfam" id="PF00860">
    <property type="entry name" value="Xan_ur_permease"/>
    <property type="match status" value="1"/>
</dbReference>
<comment type="similarity">
    <text evidence="2">Belongs to the nucleobase:cation symporter-2 (NCS2) (TC 2.A.40) family.</text>
</comment>
<feature type="region of interest" description="Disordered" evidence="7">
    <location>
        <begin position="267"/>
        <end position="321"/>
    </location>
</feature>
<proteinExistence type="inferred from homology"/>
<gene>
    <name evidence="9" type="ORF">CO2235_230292</name>
</gene>
<evidence type="ECO:0000313" key="9">
    <source>
        <dbReference type="EMBL" id="SPC15084.1"/>
    </source>
</evidence>
<evidence type="ECO:0000256" key="2">
    <source>
        <dbReference type="ARBA" id="ARBA00008821"/>
    </source>
</evidence>
<feature type="transmembrane region" description="Helical" evidence="8">
    <location>
        <begin position="165"/>
        <end position="184"/>
    </location>
</feature>
<evidence type="ECO:0000256" key="3">
    <source>
        <dbReference type="ARBA" id="ARBA00022448"/>
    </source>
</evidence>
<evidence type="ECO:0000256" key="8">
    <source>
        <dbReference type="SAM" id="Phobius"/>
    </source>
</evidence>
<feature type="transmembrane region" description="Helical" evidence="8">
    <location>
        <begin position="102"/>
        <end position="124"/>
    </location>
</feature>
<feature type="transmembrane region" description="Helical" evidence="8">
    <location>
        <begin position="191"/>
        <end position="211"/>
    </location>
</feature>
<dbReference type="GO" id="GO:0005886">
    <property type="term" value="C:plasma membrane"/>
    <property type="evidence" value="ECO:0007669"/>
    <property type="project" value="TreeGrafter"/>
</dbReference>
<dbReference type="PANTHER" id="PTHR42810">
    <property type="entry name" value="PURINE PERMEASE C1399.01C-RELATED"/>
    <property type="match status" value="1"/>
</dbReference>
<feature type="region of interest" description="Disordered" evidence="7">
    <location>
        <begin position="343"/>
        <end position="371"/>
    </location>
</feature>
<dbReference type="InterPro" id="IPR006043">
    <property type="entry name" value="NCS2"/>
</dbReference>
<feature type="transmembrane region" description="Helical" evidence="8">
    <location>
        <begin position="52"/>
        <end position="73"/>
    </location>
</feature>
<evidence type="ECO:0000256" key="1">
    <source>
        <dbReference type="ARBA" id="ARBA00004141"/>
    </source>
</evidence>
<dbReference type="PANTHER" id="PTHR42810:SF4">
    <property type="entry name" value="URIC ACID TRANSPORTER UACT"/>
    <property type="match status" value="1"/>
</dbReference>
<organism evidence="9 10">
    <name type="scientific">Cupriavidus oxalaticus</name>
    <dbReference type="NCBI Taxonomy" id="96344"/>
    <lineage>
        <taxon>Bacteria</taxon>
        <taxon>Pseudomonadati</taxon>
        <taxon>Pseudomonadota</taxon>
        <taxon>Betaproteobacteria</taxon>
        <taxon>Burkholderiales</taxon>
        <taxon>Burkholderiaceae</taxon>
        <taxon>Cupriavidus</taxon>
    </lineage>
</organism>
<feature type="compositionally biased region" description="Basic residues" evidence="7">
    <location>
        <begin position="285"/>
        <end position="300"/>
    </location>
</feature>
<protein>
    <submittedName>
        <fullName evidence="9">Uncharacterized protein</fullName>
    </submittedName>
</protein>
<dbReference type="AlphaFoldDB" id="A0A976BDX9"/>
<name>A0A976BDX9_9BURK</name>
<evidence type="ECO:0000256" key="6">
    <source>
        <dbReference type="ARBA" id="ARBA00023136"/>
    </source>
</evidence>
<evidence type="ECO:0000256" key="7">
    <source>
        <dbReference type="SAM" id="MobiDB-lite"/>
    </source>
</evidence>
<accession>A0A976BDX9</accession>
<comment type="caution">
    <text evidence="9">The sequence shown here is derived from an EMBL/GenBank/DDBJ whole genome shotgun (WGS) entry which is preliminary data.</text>
</comment>
<feature type="region of interest" description="Disordered" evidence="7">
    <location>
        <begin position="242"/>
        <end position="261"/>
    </location>
</feature>
<sequence>MQPAVHPVDQVLPARAMASLGFQHMLVSYLGAIAVPMIVAGALKMTPAQTTMLISTALFTSGIATLLQTVGFWKFGVRLPLMQGVAFSSVGPVIAIGTDPSLGFNGVCGAIIAAGVIAMFLAPIIGKLKRFFPPVVSGCTITAVGLSLFPVSFHWFGGGRGAPEFGAPVFFLVAFGVVALILFINRHGGELVRNLSVVIGLLVGGAVAWMLGMGNFDEVARAMVHHGDAVCLRHAGLRHWRHRHHGDRDGGADGGVDGPVRRRGRYRQAPADRAGCHQAPARQRPGQRHRRHVRGVPVHRFHGERGPGHRHRRAQPLGGGHLWRDAVRGGAGAQDRRAVRVDPVGGAGRCDHGDVRGGGRGRHQDAGRGGV</sequence>
<dbReference type="EMBL" id="OGUS01000124">
    <property type="protein sequence ID" value="SPC15084.1"/>
    <property type="molecule type" value="Genomic_DNA"/>
</dbReference>
<dbReference type="GO" id="GO:0042907">
    <property type="term" value="F:xanthine transmembrane transporter activity"/>
    <property type="evidence" value="ECO:0007669"/>
    <property type="project" value="TreeGrafter"/>
</dbReference>
<evidence type="ECO:0000256" key="5">
    <source>
        <dbReference type="ARBA" id="ARBA00022989"/>
    </source>
</evidence>
<dbReference type="Proteomes" id="UP000256862">
    <property type="component" value="Chromosome CO2235"/>
</dbReference>